<dbReference type="EMBL" id="CAJVPT010035520">
    <property type="protein sequence ID" value="CAG8711566.1"/>
    <property type="molecule type" value="Genomic_DNA"/>
</dbReference>
<gene>
    <name evidence="1" type="ORF">ACOLOM_LOCUS10696</name>
</gene>
<reference evidence="1" key="1">
    <citation type="submission" date="2021-06" db="EMBL/GenBank/DDBJ databases">
        <authorList>
            <person name="Kallberg Y."/>
            <person name="Tangrot J."/>
            <person name="Rosling A."/>
        </authorList>
    </citation>
    <scope>NUCLEOTIDE SEQUENCE</scope>
    <source>
        <strain evidence="1">CL356</strain>
    </source>
</reference>
<keyword evidence="2" id="KW-1185">Reference proteome</keyword>
<evidence type="ECO:0000313" key="2">
    <source>
        <dbReference type="Proteomes" id="UP000789525"/>
    </source>
</evidence>
<protein>
    <submittedName>
        <fullName evidence="1">16725_t:CDS:1</fullName>
    </submittedName>
</protein>
<feature type="non-terminal residue" evidence="1">
    <location>
        <position position="1"/>
    </location>
</feature>
<proteinExistence type="predicted"/>
<name>A0ACA9PHZ4_9GLOM</name>
<dbReference type="Proteomes" id="UP000789525">
    <property type="component" value="Unassembled WGS sequence"/>
</dbReference>
<sequence length="232" mass="26590">LAYKHNLRILEFGIFYPLVIFLMTIMGSYATLKLFDTGLDIYRSLRPLFLSILPTEQSSIQDLCHLRETLSRDLTELINELGPKMYPDFESSRIVKESRENRDSRTPSPSRPSSRLISWIDEKLFNWESAEESDYDDVISFIDKLSRGRRKRRASRMSGVPDGSSNSRSRASSLNSNISNNDQHSGFSVDSFTKIQQSEDKIIPKIEVDDFTEGSEHHGDRESSAIETKKDV</sequence>
<evidence type="ECO:0000313" key="1">
    <source>
        <dbReference type="EMBL" id="CAG8711566.1"/>
    </source>
</evidence>
<comment type="caution">
    <text evidence="1">The sequence shown here is derived from an EMBL/GenBank/DDBJ whole genome shotgun (WGS) entry which is preliminary data.</text>
</comment>
<organism evidence="1 2">
    <name type="scientific">Acaulospora colombiana</name>
    <dbReference type="NCBI Taxonomy" id="27376"/>
    <lineage>
        <taxon>Eukaryota</taxon>
        <taxon>Fungi</taxon>
        <taxon>Fungi incertae sedis</taxon>
        <taxon>Mucoromycota</taxon>
        <taxon>Glomeromycotina</taxon>
        <taxon>Glomeromycetes</taxon>
        <taxon>Diversisporales</taxon>
        <taxon>Acaulosporaceae</taxon>
        <taxon>Acaulospora</taxon>
    </lineage>
</organism>
<accession>A0ACA9PHZ4</accession>